<keyword evidence="2" id="KW-1185">Reference proteome</keyword>
<sequence length="373" mass="42441">MTKLSESRLRAFERKILRRILGPVCEGGCWRRRRNDEVYQLYSDIDVVKFAKLGRLRWAGHVWRLQEDDPAKKLLATKPYGTRGRGRPRQRWIDDVEEDTARAGCRDWRMITGAAKSTPIMAMELQTDIEPQKYRRETAALALSERLKRNGVQHWRDYTPASAPLRTQGTFLSKAAIVALGSSARTQSRDVVLGRKAIEELQAGGTTIALQWIPSHCGIWGNERADALAREGSQMEMPNSPFAYQAAKGCIKSCVKERIVESQTQTATGKRWSTLLEPKDRVPPNLSRMEAVAGFRHITGHDYLNAHLHRIRVKDHPGRTLCQSPTPMTTDHLFDCPHLDGIRNSFLLDDTHWVKIAKLYWAARGHMAEEPQT</sequence>
<dbReference type="GO" id="GO:0003676">
    <property type="term" value="F:nucleic acid binding"/>
    <property type="evidence" value="ECO:0007669"/>
    <property type="project" value="InterPro"/>
</dbReference>
<dbReference type="Proteomes" id="UP000466442">
    <property type="component" value="Linkage Group LG16"/>
</dbReference>
<dbReference type="SUPFAM" id="SSF53098">
    <property type="entry name" value="Ribonuclease H-like"/>
    <property type="match status" value="1"/>
</dbReference>
<evidence type="ECO:0000313" key="2">
    <source>
        <dbReference type="Proteomes" id="UP000466442"/>
    </source>
</evidence>
<gene>
    <name evidence="1" type="ORF">GE061_008359</name>
</gene>
<dbReference type="Gene3D" id="3.30.420.10">
    <property type="entry name" value="Ribonuclease H-like superfamily/Ribonuclease H"/>
    <property type="match status" value="1"/>
</dbReference>
<organism evidence="1 2">
    <name type="scientific">Apolygus lucorum</name>
    <name type="common">Small green plant bug</name>
    <name type="synonym">Lygocoris lucorum</name>
    <dbReference type="NCBI Taxonomy" id="248454"/>
    <lineage>
        <taxon>Eukaryota</taxon>
        <taxon>Metazoa</taxon>
        <taxon>Ecdysozoa</taxon>
        <taxon>Arthropoda</taxon>
        <taxon>Hexapoda</taxon>
        <taxon>Insecta</taxon>
        <taxon>Pterygota</taxon>
        <taxon>Neoptera</taxon>
        <taxon>Paraneoptera</taxon>
        <taxon>Hemiptera</taxon>
        <taxon>Heteroptera</taxon>
        <taxon>Panheteroptera</taxon>
        <taxon>Cimicomorpha</taxon>
        <taxon>Miridae</taxon>
        <taxon>Mirini</taxon>
        <taxon>Apolygus</taxon>
    </lineage>
</organism>
<evidence type="ECO:0008006" key="3">
    <source>
        <dbReference type="Google" id="ProtNLM"/>
    </source>
</evidence>
<dbReference type="AlphaFoldDB" id="A0A8S9WPM9"/>
<accession>A0A8S9WPM9</accession>
<dbReference type="EMBL" id="WIXP02000016">
    <property type="protein sequence ID" value="KAF6198607.1"/>
    <property type="molecule type" value="Genomic_DNA"/>
</dbReference>
<comment type="caution">
    <text evidence="1">The sequence shown here is derived from an EMBL/GenBank/DDBJ whole genome shotgun (WGS) entry which is preliminary data.</text>
</comment>
<dbReference type="InterPro" id="IPR012337">
    <property type="entry name" value="RNaseH-like_sf"/>
</dbReference>
<dbReference type="OrthoDB" id="410404at2759"/>
<evidence type="ECO:0000313" key="1">
    <source>
        <dbReference type="EMBL" id="KAF6198607.1"/>
    </source>
</evidence>
<dbReference type="InterPro" id="IPR036397">
    <property type="entry name" value="RNaseH_sf"/>
</dbReference>
<reference evidence="1" key="1">
    <citation type="journal article" date="2021" name="Mol. Ecol. Resour.">
        <title>Apolygus lucorum genome provides insights into omnivorousness and mesophyll feeding.</title>
        <authorList>
            <person name="Liu Y."/>
            <person name="Liu H."/>
            <person name="Wang H."/>
            <person name="Huang T."/>
            <person name="Liu B."/>
            <person name="Yang B."/>
            <person name="Yin L."/>
            <person name="Li B."/>
            <person name="Zhang Y."/>
            <person name="Zhang S."/>
            <person name="Jiang F."/>
            <person name="Zhang X."/>
            <person name="Ren Y."/>
            <person name="Wang B."/>
            <person name="Wang S."/>
            <person name="Lu Y."/>
            <person name="Wu K."/>
            <person name="Fan W."/>
            <person name="Wang G."/>
        </authorList>
    </citation>
    <scope>NUCLEOTIDE SEQUENCE</scope>
    <source>
        <strain evidence="1">12Hb</strain>
    </source>
</reference>
<protein>
    <recommendedName>
        <fullName evidence="3">RNase H type-1 domain-containing protein</fullName>
    </recommendedName>
</protein>
<name>A0A8S9WPM9_APOLU</name>
<proteinExistence type="predicted"/>